<feature type="chain" id="PRO_5034009773" description="NodB homology domain-containing protein" evidence="7">
    <location>
        <begin position="21"/>
        <end position="774"/>
    </location>
</feature>
<organism evidence="9 10">
    <name type="scientific">Venturia inaequalis</name>
    <name type="common">Apple scab fungus</name>
    <dbReference type="NCBI Taxonomy" id="5025"/>
    <lineage>
        <taxon>Eukaryota</taxon>
        <taxon>Fungi</taxon>
        <taxon>Dikarya</taxon>
        <taxon>Ascomycota</taxon>
        <taxon>Pezizomycotina</taxon>
        <taxon>Dothideomycetes</taxon>
        <taxon>Pleosporomycetidae</taxon>
        <taxon>Venturiales</taxon>
        <taxon>Venturiaceae</taxon>
        <taxon>Venturia</taxon>
    </lineage>
</organism>
<reference evidence="9 10" key="1">
    <citation type="submission" date="2019-11" db="EMBL/GenBank/DDBJ databases">
        <title>Venturia inaequalis Genome Resource.</title>
        <authorList>
            <person name="Lichtner F.J."/>
        </authorList>
    </citation>
    <scope>NUCLEOTIDE SEQUENCE [LARGE SCALE GENOMIC DNA]</scope>
    <source>
        <strain evidence="9">Bline_iso_100314</strain>
    </source>
</reference>
<dbReference type="Pfam" id="PF01522">
    <property type="entry name" value="Polysacc_deac_1"/>
    <property type="match status" value="1"/>
</dbReference>
<dbReference type="AlphaFoldDB" id="A0A8H3YQL3"/>
<dbReference type="InterPro" id="IPR011330">
    <property type="entry name" value="Glyco_hydro/deAcase_b/a-brl"/>
</dbReference>
<keyword evidence="6" id="KW-0170">Cobalt</keyword>
<dbReference type="GO" id="GO:0016810">
    <property type="term" value="F:hydrolase activity, acting on carbon-nitrogen (but not peptide) bonds"/>
    <property type="evidence" value="ECO:0007669"/>
    <property type="project" value="InterPro"/>
</dbReference>
<dbReference type="PANTHER" id="PTHR46471:SF6">
    <property type="entry name" value="GLYCOSYL HYDROLASE"/>
    <property type="match status" value="1"/>
</dbReference>
<evidence type="ECO:0000313" key="9">
    <source>
        <dbReference type="EMBL" id="KAE9965921.1"/>
    </source>
</evidence>
<name>A0A8H3YQL3_VENIN</name>
<feature type="domain" description="NodB homology" evidence="8">
    <location>
        <begin position="564"/>
        <end position="754"/>
    </location>
</feature>
<dbReference type="GO" id="GO:0005975">
    <property type="term" value="P:carbohydrate metabolic process"/>
    <property type="evidence" value="ECO:0007669"/>
    <property type="project" value="InterPro"/>
</dbReference>
<accession>A0A8H3YQL3</accession>
<dbReference type="EMBL" id="WNWQ01000568">
    <property type="protein sequence ID" value="KAE9965921.1"/>
    <property type="molecule type" value="Genomic_DNA"/>
</dbReference>
<comment type="caution">
    <text evidence="9">The sequence shown here is derived from an EMBL/GenBank/DDBJ whole genome shotgun (WGS) entry which is preliminary data.</text>
</comment>
<evidence type="ECO:0000259" key="8">
    <source>
        <dbReference type="PROSITE" id="PS51677"/>
    </source>
</evidence>
<evidence type="ECO:0000256" key="2">
    <source>
        <dbReference type="ARBA" id="ARBA00022723"/>
    </source>
</evidence>
<dbReference type="PROSITE" id="PS51677">
    <property type="entry name" value="NODB"/>
    <property type="match status" value="1"/>
</dbReference>
<comment type="cofactor">
    <cofactor evidence="1">
        <name>Co(2+)</name>
        <dbReference type="ChEBI" id="CHEBI:48828"/>
    </cofactor>
</comment>
<evidence type="ECO:0000256" key="7">
    <source>
        <dbReference type="SAM" id="SignalP"/>
    </source>
</evidence>
<dbReference type="InterPro" id="IPR002509">
    <property type="entry name" value="NODB_dom"/>
</dbReference>
<sequence>MRVSLFAGLAVVLFGGVGNAASCKAPLLIDDFSKASSNSLGSFTSDDGTMTSTTTAGNKLTVVPSTAASYFYETVPCQAAITNGYDTLQFAVKGAAGGSMAIEIQTSAKCSDTTYTSKFYLVTGITGSTQPITVQLKTAFPGANLDAIKSFVFFQFSNVTTPWEMSQVQFGCGSTGFIGTPVSNAPSQPAPAPANPAGAKPALLAPKECPTLLIEDFVSQSRLTFLFYNAMLQPTSDDGTLASVVVSNHRATLSPKGSGYWYSQVGCMNLGNVYGGISLRIKAPAGASFSIELDSAGACGGGSAKNVIRSTQQLGWTFDGTEKLYSIPFSKFAGLDLTKFSTILLSGMNKAITLGPIAFYCGNTVSEFVATTPAVPPGPTNTVAAPPGSAPGLLIDDFANQGANALGLYHGQDDPGMVLTYRSGSVVIQSGDPDFTYTSQLSPTCKDMTSYDGNYLHIAYSGNTAFSVALQQHNSGCNEKIAPFPETWDSLEASRYASATDIYIPMSHFNIVRSRVIGVALKGFWKTDPVTFSKIEIVQSVPLGFKIPPKLPSGNLVFACKRPNSFAFAIDDGDPKFAQQVMKTIRDAGIKVTFFTVGAPLLDPSTNLTNVYRDMAAQGNQIALHSYTHPKMEGLPDYASMDWEYQNDISAVAKQLNGLHTPYFRPPFGTEGARMRQRLAASLGTDNPYIVNWSVDVEDWVWAMSDTPEKQLEAFQRDVNKGGSLVVMHYLYKSTVDYLPRFIEIAKKTGKQLMRVDQCMMDPNAPPLRGWRDE</sequence>
<dbReference type="CDD" id="cd10917">
    <property type="entry name" value="CE4_NodB_like_6s_7s"/>
    <property type="match status" value="1"/>
</dbReference>
<keyword evidence="5" id="KW-0119">Carbohydrate metabolism</keyword>
<keyword evidence="4" id="KW-0378">Hydrolase</keyword>
<dbReference type="SUPFAM" id="SSF88713">
    <property type="entry name" value="Glycoside hydrolase/deacetylase"/>
    <property type="match status" value="1"/>
</dbReference>
<dbReference type="Proteomes" id="UP000433883">
    <property type="component" value="Unassembled WGS sequence"/>
</dbReference>
<evidence type="ECO:0000256" key="3">
    <source>
        <dbReference type="ARBA" id="ARBA00022729"/>
    </source>
</evidence>
<dbReference type="Gene3D" id="3.20.20.370">
    <property type="entry name" value="Glycoside hydrolase/deacetylase"/>
    <property type="match status" value="1"/>
</dbReference>
<evidence type="ECO:0000256" key="6">
    <source>
        <dbReference type="ARBA" id="ARBA00023285"/>
    </source>
</evidence>
<protein>
    <recommendedName>
        <fullName evidence="8">NodB homology domain-containing protein</fullName>
    </recommendedName>
</protein>
<proteinExistence type="predicted"/>
<evidence type="ECO:0000256" key="5">
    <source>
        <dbReference type="ARBA" id="ARBA00023277"/>
    </source>
</evidence>
<evidence type="ECO:0000256" key="1">
    <source>
        <dbReference type="ARBA" id="ARBA00001941"/>
    </source>
</evidence>
<evidence type="ECO:0000256" key="4">
    <source>
        <dbReference type="ARBA" id="ARBA00022801"/>
    </source>
</evidence>
<gene>
    <name evidence="9" type="ORF">BLS_007306</name>
</gene>
<feature type="signal peptide" evidence="7">
    <location>
        <begin position="1"/>
        <end position="20"/>
    </location>
</feature>
<dbReference type="GO" id="GO:0046872">
    <property type="term" value="F:metal ion binding"/>
    <property type="evidence" value="ECO:0007669"/>
    <property type="project" value="UniProtKB-KW"/>
</dbReference>
<keyword evidence="2" id="KW-0479">Metal-binding</keyword>
<evidence type="ECO:0000313" key="10">
    <source>
        <dbReference type="Proteomes" id="UP000433883"/>
    </source>
</evidence>
<keyword evidence="3 7" id="KW-0732">Signal</keyword>
<dbReference type="PANTHER" id="PTHR46471">
    <property type="entry name" value="CHITIN DEACETYLASE"/>
    <property type="match status" value="1"/>
</dbReference>